<protein>
    <recommendedName>
        <fullName evidence="1">F-box domain-containing protein</fullName>
    </recommendedName>
</protein>
<dbReference type="Gene3D" id="1.20.1280.50">
    <property type="match status" value="1"/>
</dbReference>
<dbReference type="InterPro" id="IPR001810">
    <property type="entry name" value="F-box_dom"/>
</dbReference>
<proteinExistence type="predicted"/>
<dbReference type="SUPFAM" id="SSF81383">
    <property type="entry name" value="F-box domain"/>
    <property type="match status" value="1"/>
</dbReference>
<feature type="domain" description="F-box" evidence="1">
    <location>
        <begin position="7"/>
        <end position="42"/>
    </location>
</feature>
<sequence length="453" mass="51558">MNLLESEHILDLVFRFLDHTTLFCCRRVCEAWLRASKRDQLFRGLLFGLLANESLRDLVRSTKTLTEGTWEERYKLLWLREQRWRKGTAKSVQVASCPGELIDAAFAGEELRLMIPHSVDVFRPTFASHRFHSWIHDATHAQLLTSLPSYIVTDTTTGQVVILRQDYNCRQELRNNDASVMYEAVTALGFMDGREKFLMAAGNVECTIWDAETVTKEYSISLEGVPGTMQEIKSLGLVDRYLVLAASDARIYIYDVDLCKLVQHIQPAEGILSRIVASRSDLWMSFHFPVTALVDGTDIYLATGSELQHYVFTPPVHKPKRKRQPNLVNMVRSVQLPGNIKGIYTGGHRRRVLVCASSRERSVRAYIYEPVSGRVHSLRDRRNEPLESEQFAAYHHMALINDSGCIFFGSKGGFHNQHGFIPRHTPSENTPMTTITRCTFGPSDLELLQPCLP</sequence>
<dbReference type="InterPro" id="IPR036047">
    <property type="entry name" value="F-box-like_dom_sf"/>
</dbReference>
<evidence type="ECO:0000313" key="3">
    <source>
        <dbReference type="Proteomes" id="UP000242875"/>
    </source>
</evidence>
<evidence type="ECO:0000259" key="1">
    <source>
        <dbReference type="Pfam" id="PF00646"/>
    </source>
</evidence>
<dbReference type="Proteomes" id="UP000242875">
    <property type="component" value="Unassembled WGS sequence"/>
</dbReference>
<dbReference type="Pfam" id="PF00646">
    <property type="entry name" value="F-box"/>
    <property type="match status" value="1"/>
</dbReference>
<reference evidence="2 3" key="1">
    <citation type="journal article" date="2017" name="Mycologia">
        <title>Bifiguratus adelaidae, gen. et sp. nov., a new member of Mucoromycotina in endophytic and soil-dwelling habitats.</title>
        <authorList>
            <person name="Torres-Cruz T.J."/>
            <person name="Billingsley Tobias T.L."/>
            <person name="Almatruk M."/>
            <person name="Hesse C."/>
            <person name="Kuske C.R."/>
            <person name="Desiro A."/>
            <person name="Benucci G.M."/>
            <person name="Bonito G."/>
            <person name="Stajich J.E."/>
            <person name="Dunlap C."/>
            <person name="Arnold A.E."/>
            <person name="Porras-Alfaro A."/>
        </authorList>
    </citation>
    <scope>NUCLEOTIDE SEQUENCE [LARGE SCALE GENOMIC DNA]</scope>
    <source>
        <strain evidence="2 3">AZ0501</strain>
    </source>
</reference>
<dbReference type="InterPro" id="IPR015943">
    <property type="entry name" value="WD40/YVTN_repeat-like_dom_sf"/>
</dbReference>
<evidence type="ECO:0000313" key="2">
    <source>
        <dbReference type="EMBL" id="OZJ06512.1"/>
    </source>
</evidence>
<dbReference type="OrthoDB" id="2398163at2759"/>
<dbReference type="Gene3D" id="2.130.10.10">
    <property type="entry name" value="YVTN repeat-like/Quinoprotein amine dehydrogenase"/>
    <property type="match status" value="1"/>
</dbReference>
<dbReference type="EMBL" id="MVBO01000003">
    <property type="protein sequence ID" value="OZJ06512.1"/>
    <property type="molecule type" value="Genomic_DNA"/>
</dbReference>
<gene>
    <name evidence="2" type="ORF">BZG36_00523</name>
</gene>
<keyword evidence="3" id="KW-1185">Reference proteome</keyword>
<name>A0A261Y7B5_9FUNG</name>
<organism evidence="2 3">
    <name type="scientific">Bifiguratus adelaidae</name>
    <dbReference type="NCBI Taxonomy" id="1938954"/>
    <lineage>
        <taxon>Eukaryota</taxon>
        <taxon>Fungi</taxon>
        <taxon>Fungi incertae sedis</taxon>
        <taxon>Mucoromycota</taxon>
        <taxon>Mucoromycotina</taxon>
        <taxon>Endogonomycetes</taxon>
        <taxon>Endogonales</taxon>
        <taxon>Endogonales incertae sedis</taxon>
        <taxon>Bifiguratus</taxon>
    </lineage>
</organism>
<dbReference type="SUPFAM" id="SSF50998">
    <property type="entry name" value="Quinoprotein alcohol dehydrogenase-like"/>
    <property type="match status" value="1"/>
</dbReference>
<accession>A0A261Y7B5</accession>
<comment type="caution">
    <text evidence="2">The sequence shown here is derived from an EMBL/GenBank/DDBJ whole genome shotgun (WGS) entry which is preliminary data.</text>
</comment>
<dbReference type="AlphaFoldDB" id="A0A261Y7B5"/>
<dbReference type="InterPro" id="IPR011047">
    <property type="entry name" value="Quinoprotein_ADH-like_sf"/>
</dbReference>